<reference evidence="4" key="1">
    <citation type="submission" date="2021-12" db="EMBL/GenBank/DDBJ databases">
        <authorList>
            <person name="King R."/>
        </authorList>
    </citation>
    <scope>NUCLEOTIDE SEQUENCE</scope>
</reference>
<dbReference type="Proteomes" id="UP001152759">
    <property type="component" value="Chromosome 7"/>
</dbReference>
<organism evidence="4 5">
    <name type="scientific">Bemisia tabaci</name>
    <name type="common">Sweetpotato whitefly</name>
    <name type="synonym">Aleurodes tabaci</name>
    <dbReference type="NCBI Taxonomy" id="7038"/>
    <lineage>
        <taxon>Eukaryota</taxon>
        <taxon>Metazoa</taxon>
        <taxon>Ecdysozoa</taxon>
        <taxon>Arthropoda</taxon>
        <taxon>Hexapoda</taxon>
        <taxon>Insecta</taxon>
        <taxon>Pterygota</taxon>
        <taxon>Neoptera</taxon>
        <taxon>Paraneoptera</taxon>
        <taxon>Hemiptera</taxon>
        <taxon>Sternorrhyncha</taxon>
        <taxon>Aleyrodoidea</taxon>
        <taxon>Aleyrodidae</taxon>
        <taxon>Aleyrodinae</taxon>
        <taxon>Bemisia</taxon>
    </lineage>
</organism>
<comment type="catalytic activity">
    <reaction evidence="1">
        <text>Hydrolysis of terminal, non-reducing (1-&gt;4)-linked alpha-D-glucose residues with release of alpha-D-glucose.</text>
        <dbReference type="EC" id="3.2.1.20"/>
    </reaction>
</comment>
<dbReference type="InterPro" id="IPR045857">
    <property type="entry name" value="O16G_dom_2"/>
</dbReference>
<dbReference type="GO" id="GO:0005975">
    <property type="term" value="P:carbohydrate metabolic process"/>
    <property type="evidence" value="ECO:0007669"/>
    <property type="project" value="InterPro"/>
</dbReference>
<keyword evidence="5" id="KW-1185">Reference proteome</keyword>
<protein>
    <recommendedName>
        <fullName evidence="2">alpha-glucosidase</fullName>
        <ecNumber evidence="2">3.2.1.20</ecNumber>
    </recommendedName>
</protein>
<dbReference type="InterPro" id="IPR017853">
    <property type="entry name" value="GH"/>
</dbReference>
<evidence type="ECO:0000256" key="2">
    <source>
        <dbReference type="ARBA" id="ARBA00012741"/>
    </source>
</evidence>
<dbReference type="PANTHER" id="PTHR10357:SF179">
    <property type="entry name" value="NEUTRAL AND BASIC AMINO ACID TRANSPORT PROTEIN RBAT"/>
    <property type="match status" value="1"/>
</dbReference>
<dbReference type="EC" id="3.2.1.20" evidence="2"/>
<evidence type="ECO:0000256" key="1">
    <source>
        <dbReference type="ARBA" id="ARBA00001657"/>
    </source>
</evidence>
<evidence type="ECO:0000259" key="3">
    <source>
        <dbReference type="Pfam" id="PF00128"/>
    </source>
</evidence>
<dbReference type="GO" id="GO:0004558">
    <property type="term" value="F:alpha-1,4-glucosidase activity"/>
    <property type="evidence" value="ECO:0007669"/>
    <property type="project" value="UniProtKB-EC"/>
</dbReference>
<evidence type="ECO:0000313" key="5">
    <source>
        <dbReference type="Proteomes" id="UP001152759"/>
    </source>
</evidence>
<dbReference type="PANTHER" id="PTHR10357">
    <property type="entry name" value="ALPHA-AMYLASE FAMILY MEMBER"/>
    <property type="match status" value="1"/>
</dbReference>
<dbReference type="InterPro" id="IPR006047">
    <property type="entry name" value="GH13_cat_dom"/>
</dbReference>
<gene>
    <name evidence="4" type="ORF">BEMITA_LOCUS11822</name>
</gene>
<sequence>MFTGITNSMDYFTDTGIGTLWLAPFYKSPMLDAGYDIVDHEQVNPLFGKMADFDKMVKKIKAKGLNLIVDFVPNHTSDQHEWFKKSVRKESPYDDYYIWRDASSWNGSEPVPPNNWVIRHLI</sequence>
<proteinExistence type="predicted"/>
<dbReference type="Gene3D" id="3.20.20.80">
    <property type="entry name" value="Glycosidases"/>
    <property type="match status" value="1"/>
</dbReference>
<dbReference type="SUPFAM" id="SSF51445">
    <property type="entry name" value="(Trans)glycosidases"/>
    <property type="match status" value="1"/>
</dbReference>
<name>A0A9P0F5Z0_BEMTA</name>
<dbReference type="Gene3D" id="3.90.400.10">
    <property type="entry name" value="Oligo-1,6-glucosidase, Domain 2"/>
    <property type="match status" value="1"/>
</dbReference>
<evidence type="ECO:0000313" key="4">
    <source>
        <dbReference type="EMBL" id="CAH0393418.1"/>
    </source>
</evidence>
<dbReference type="EMBL" id="OU963868">
    <property type="protein sequence ID" value="CAH0393418.1"/>
    <property type="molecule type" value="Genomic_DNA"/>
</dbReference>
<dbReference type="Pfam" id="PF00128">
    <property type="entry name" value="Alpha-amylase"/>
    <property type="match status" value="1"/>
</dbReference>
<dbReference type="AlphaFoldDB" id="A0A9P0F5Z0"/>
<accession>A0A9P0F5Z0</accession>
<feature type="domain" description="Glycosyl hydrolase family 13 catalytic" evidence="3">
    <location>
        <begin position="3"/>
        <end position="117"/>
    </location>
</feature>